<sequence length="81" mass="9590">DERVKNLILHFGMNLLESNSVHPKYLNIIREQRKSMPYHVFRLSLLNTVYAWKKDEELKDLETPILLMVGEKDNFTSVKDS</sequence>
<dbReference type="EMBL" id="BARW01041910">
    <property type="protein sequence ID" value="GAJ18899.1"/>
    <property type="molecule type" value="Genomic_DNA"/>
</dbReference>
<dbReference type="AlphaFoldDB" id="X1UN05"/>
<evidence type="ECO:0008006" key="2">
    <source>
        <dbReference type="Google" id="ProtNLM"/>
    </source>
</evidence>
<organism evidence="1">
    <name type="scientific">marine sediment metagenome</name>
    <dbReference type="NCBI Taxonomy" id="412755"/>
    <lineage>
        <taxon>unclassified sequences</taxon>
        <taxon>metagenomes</taxon>
        <taxon>ecological metagenomes</taxon>
    </lineage>
</organism>
<name>X1UN05_9ZZZZ</name>
<evidence type="ECO:0000313" key="1">
    <source>
        <dbReference type="EMBL" id="GAJ18899.1"/>
    </source>
</evidence>
<comment type="caution">
    <text evidence="1">The sequence shown here is derived from an EMBL/GenBank/DDBJ whole genome shotgun (WGS) entry which is preliminary data.</text>
</comment>
<dbReference type="InterPro" id="IPR029058">
    <property type="entry name" value="AB_hydrolase_fold"/>
</dbReference>
<feature type="non-terminal residue" evidence="1">
    <location>
        <position position="81"/>
    </location>
</feature>
<feature type="non-terminal residue" evidence="1">
    <location>
        <position position="1"/>
    </location>
</feature>
<accession>X1UN05</accession>
<protein>
    <recommendedName>
        <fullName evidence="2">Alpha/beta hydrolase</fullName>
    </recommendedName>
</protein>
<reference evidence="1" key="1">
    <citation type="journal article" date="2014" name="Front. Microbiol.">
        <title>High frequency of phylogenetically diverse reductive dehalogenase-homologous genes in deep subseafloor sedimentary metagenomes.</title>
        <authorList>
            <person name="Kawai M."/>
            <person name="Futagami T."/>
            <person name="Toyoda A."/>
            <person name="Takaki Y."/>
            <person name="Nishi S."/>
            <person name="Hori S."/>
            <person name="Arai W."/>
            <person name="Tsubouchi T."/>
            <person name="Morono Y."/>
            <person name="Uchiyama I."/>
            <person name="Ito T."/>
            <person name="Fujiyama A."/>
            <person name="Inagaki F."/>
            <person name="Takami H."/>
        </authorList>
    </citation>
    <scope>NUCLEOTIDE SEQUENCE</scope>
    <source>
        <strain evidence="1">Expedition CK06-06</strain>
    </source>
</reference>
<proteinExistence type="predicted"/>
<dbReference type="SUPFAM" id="SSF53474">
    <property type="entry name" value="alpha/beta-Hydrolases"/>
    <property type="match status" value="1"/>
</dbReference>
<gene>
    <name evidence="1" type="ORF">S12H4_62454</name>
</gene>